<dbReference type="EMBL" id="JBHLUE010000017">
    <property type="protein sequence ID" value="MFC0566734.1"/>
    <property type="molecule type" value="Genomic_DNA"/>
</dbReference>
<reference evidence="1 2" key="1">
    <citation type="submission" date="2024-09" db="EMBL/GenBank/DDBJ databases">
        <authorList>
            <person name="Sun Q."/>
            <person name="Mori K."/>
        </authorList>
    </citation>
    <scope>NUCLEOTIDE SEQUENCE [LARGE SCALE GENOMIC DNA]</scope>
    <source>
        <strain evidence="1 2">TBRC 2205</strain>
    </source>
</reference>
<proteinExistence type="predicted"/>
<keyword evidence="2" id="KW-1185">Reference proteome</keyword>
<dbReference type="Proteomes" id="UP001589894">
    <property type="component" value="Unassembled WGS sequence"/>
</dbReference>
<organism evidence="1 2">
    <name type="scientific">Plantactinospora siamensis</name>
    <dbReference type="NCBI Taxonomy" id="555372"/>
    <lineage>
        <taxon>Bacteria</taxon>
        <taxon>Bacillati</taxon>
        <taxon>Actinomycetota</taxon>
        <taxon>Actinomycetes</taxon>
        <taxon>Micromonosporales</taxon>
        <taxon>Micromonosporaceae</taxon>
        <taxon>Plantactinospora</taxon>
    </lineage>
</organism>
<gene>
    <name evidence="1" type="ORF">ACFFHU_21660</name>
</gene>
<evidence type="ECO:0000313" key="2">
    <source>
        <dbReference type="Proteomes" id="UP001589894"/>
    </source>
</evidence>
<dbReference type="RefSeq" id="WP_377341645.1">
    <property type="nucleotide sequence ID" value="NZ_JBHLUE010000017.1"/>
</dbReference>
<name>A0ABV6P239_9ACTN</name>
<comment type="caution">
    <text evidence="1">The sequence shown here is derived from an EMBL/GenBank/DDBJ whole genome shotgun (WGS) entry which is preliminary data.</text>
</comment>
<dbReference type="Gene3D" id="3.40.50.280">
    <property type="entry name" value="Cobalamin-binding domain"/>
    <property type="match status" value="1"/>
</dbReference>
<sequence length="238" mass="25064">MRTEWPAMVGDEPDRERLWAAAEDLDSYRVAELIGAAVARWGAPAVWERLCRPLLTGVPDGGAESVAVEHALSEGVRAGFDRVARGDPDRGAGGLPSQGILLTAAEHEGHTLALHALAAALRERGHGNLLLGAQLPWTALADAVRRVRPHTVVVWSHGRHAGATRQLGSLAGAYRWARVFGAGPGWPTSVPAPAGRLRSLAAALAACRPPGAEAGSGGGSCDEDHIRYETVPYRQAEP</sequence>
<protein>
    <submittedName>
        <fullName evidence="1">Transcriptional regulator</fullName>
    </submittedName>
</protein>
<evidence type="ECO:0000313" key="1">
    <source>
        <dbReference type="EMBL" id="MFC0566734.1"/>
    </source>
</evidence>
<accession>A0ABV6P239</accession>